<protein>
    <submittedName>
        <fullName evidence="4">Cytochrome P450</fullName>
    </submittedName>
</protein>
<dbReference type="InterPro" id="IPR036396">
    <property type="entry name" value="Cyt_P450_sf"/>
</dbReference>
<dbReference type="RefSeq" id="WP_319954042.1">
    <property type="nucleotide sequence ID" value="NZ_JAXAVX010000004.1"/>
</dbReference>
<evidence type="ECO:0000313" key="5">
    <source>
        <dbReference type="Proteomes" id="UP001277761"/>
    </source>
</evidence>
<sequence>MATTTHDVDLMDLDAFVAGREHELFARLRDDAPLHFNEEPGGRGFWSFTRYEDVKWAAGDPQRFSSAGGTQIQDRRAEGSGTPSMHNMDAPRHKELRRIVVDRFTRKGVEAHALARAHDVVDRLLDRALEHGEGDLVELVSEQLPLQVFGTWLGVPAQDLHHVVRWVNVLGGQEDPEYVADADEVERSRQELFGYFSELTEERRARPQDDLVSALVHARPGGEALRVDELLPYYVLLMFAGNDTTRNLVTWGAIDLHEHPHERAALDGASDAELGLLIEEMLRLASPIYCMRRTATEDVERYGRTIRAGEKVVLWFASANRDPRVFDDPERFDGRRTPNKHLAFGWGSHFCLGSHLARMETEVLLRRIAARGIRIEVTGEPDRLRSNFVRGIKRLPVRFHA</sequence>
<feature type="region of interest" description="Disordered" evidence="3">
    <location>
        <begin position="62"/>
        <end position="90"/>
    </location>
</feature>
<dbReference type="CDD" id="cd11033">
    <property type="entry name" value="CYP142-like"/>
    <property type="match status" value="1"/>
</dbReference>
<keyword evidence="2" id="KW-0503">Monooxygenase</keyword>
<name>A0ABU4VJ86_9ACTN</name>
<organism evidence="4 5">
    <name type="scientific">Patulibacter brassicae</name>
    <dbReference type="NCBI Taxonomy" id="1705717"/>
    <lineage>
        <taxon>Bacteria</taxon>
        <taxon>Bacillati</taxon>
        <taxon>Actinomycetota</taxon>
        <taxon>Thermoleophilia</taxon>
        <taxon>Solirubrobacterales</taxon>
        <taxon>Patulibacteraceae</taxon>
        <taxon>Patulibacter</taxon>
    </lineage>
</organism>
<dbReference type="PRINTS" id="PR00385">
    <property type="entry name" value="P450"/>
</dbReference>
<dbReference type="PANTHER" id="PTHR46696:SF4">
    <property type="entry name" value="BIOTIN BIOSYNTHESIS CYTOCHROME P450"/>
    <property type="match status" value="1"/>
</dbReference>
<dbReference type="SUPFAM" id="SSF48264">
    <property type="entry name" value="Cytochrome P450"/>
    <property type="match status" value="1"/>
</dbReference>
<evidence type="ECO:0000256" key="2">
    <source>
        <dbReference type="RuleBase" id="RU000461"/>
    </source>
</evidence>
<keyword evidence="2" id="KW-0479">Metal-binding</keyword>
<proteinExistence type="inferred from homology"/>
<dbReference type="PRINTS" id="PR00359">
    <property type="entry name" value="BP450"/>
</dbReference>
<dbReference type="PANTHER" id="PTHR46696">
    <property type="entry name" value="P450, PUTATIVE (EUROFUNG)-RELATED"/>
    <property type="match status" value="1"/>
</dbReference>
<dbReference type="EMBL" id="JAXAVX010000004">
    <property type="protein sequence ID" value="MDX8151887.1"/>
    <property type="molecule type" value="Genomic_DNA"/>
</dbReference>
<keyword evidence="2" id="KW-0560">Oxidoreductase</keyword>
<comment type="caution">
    <text evidence="4">The sequence shown here is derived from an EMBL/GenBank/DDBJ whole genome shotgun (WGS) entry which is preliminary data.</text>
</comment>
<evidence type="ECO:0000256" key="1">
    <source>
        <dbReference type="ARBA" id="ARBA00010617"/>
    </source>
</evidence>
<keyword evidence="2" id="KW-0349">Heme</keyword>
<dbReference type="PROSITE" id="PS00086">
    <property type="entry name" value="CYTOCHROME_P450"/>
    <property type="match status" value="1"/>
</dbReference>
<dbReference type="Proteomes" id="UP001277761">
    <property type="component" value="Unassembled WGS sequence"/>
</dbReference>
<keyword evidence="5" id="KW-1185">Reference proteome</keyword>
<comment type="similarity">
    <text evidence="1 2">Belongs to the cytochrome P450 family.</text>
</comment>
<gene>
    <name evidence="4" type="ORF">SK069_09815</name>
</gene>
<feature type="compositionally biased region" description="Polar residues" evidence="3">
    <location>
        <begin position="63"/>
        <end position="72"/>
    </location>
</feature>
<dbReference type="Pfam" id="PF00067">
    <property type="entry name" value="p450"/>
    <property type="match status" value="1"/>
</dbReference>
<dbReference type="InterPro" id="IPR002397">
    <property type="entry name" value="Cyt_P450_B"/>
</dbReference>
<evidence type="ECO:0000256" key="3">
    <source>
        <dbReference type="SAM" id="MobiDB-lite"/>
    </source>
</evidence>
<dbReference type="Gene3D" id="1.10.630.10">
    <property type="entry name" value="Cytochrome P450"/>
    <property type="match status" value="1"/>
</dbReference>
<accession>A0ABU4VJ86</accession>
<dbReference type="InterPro" id="IPR001128">
    <property type="entry name" value="Cyt_P450"/>
</dbReference>
<evidence type="ECO:0000313" key="4">
    <source>
        <dbReference type="EMBL" id="MDX8151887.1"/>
    </source>
</evidence>
<reference evidence="4 5" key="1">
    <citation type="submission" date="2023-11" db="EMBL/GenBank/DDBJ databases">
        <authorList>
            <person name="Xu M."/>
            <person name="Jiang T."/>
        </authorList>
    </citation>
    <scope>NUCLEOTIDE SEQUENCE [LARGE SCALE GENOMIC DNA]</scope>
    <source>
        <strain evidence="4 5">SD</strain>
    </source>
</reference>
<dbReference type="InterPro" id="IPR017972">
    <property type="entry name" value="Cyt_P450_CS"/>
</dbReference>
<keyword evidence="2" id="KW-0408">Iron</keyword>